<reference evidence="7 8" key="1">
    <citation type="submission" date="2023-07" db="EMBL/GenBank/DDBJ databases">
        <title>Sorghum-associated microbial communities from plants grown in Nebraska, USA.</title>
        <authorList>
            <person name="Schachtman D."/>
        </authorList>
    </citation>
    <scope>NUCLEOTIDE SEQUENCE [LARGE SCALE GENOMIC DNA]</scope>
    <source>
        <strain evidence="7 8">DS1027</strain>
    </source>
</reference>
<evidence type="ECO:0000256" key="4">
    <source>
        <dbReference type="ARBA" id="ARBA00022679"/>
    </source>
</evidence>
<dbReference type="GO" id="GO:0005840">
    <property type="term" value="C:ribosome"/>
    <property type="evidence" value="ECO:0007669"/>
    <property type="project" value="UniProtKB-KW"/>
</dbReference>
<dbReference type="Pfam" id="PF06325">
    <property type="entry name" value="PrmA"/>
    <property type="match status" value="1"/>
</dbReference>
<evidence type="ECO:0000313" key="8">
    <source>
        <dbReference type="Proteomes" id="UP001184150"/>
    </source>
</evidence>
<evidence type="ECO:0000256" key="5">
    <source>
        <dbReference type="ARBA" id="ARBA00022691"/>
    </source>
</evidence>
<dbReference type="EC" id="2.1.1.-" evidence="6"/>
<feature type="binding site" evidence="6">
    <location>
        <position position="234"/>
    </location>
    <ligand>
        <name>S-adenosyl-L-methionine</name>
        <dbReference type="ChEBI" id="CHEBI:59789"/>
    </ligand>
</feature>
<evidence type="ECO:0000256" key="1">
    <source>
        <dbReference type="ARBA" id="ARBA00009741"/>
    </source>
</evidence>
<dbReference type="GO" id="GO:0032259">
    <property type="term" value="P:methylation"/>
    <property type="evidence" value="ECO:0007669"/>
    <property type="project" value="UniProtKB-KW"/>
</dbReference>
<protein>
    <recommendedName>
        <fullName evidence="6">Ribosomal protein L11 methyltransferase</fullName>
        <shortName evidence="6">L11 Mtase</shortName>
        <ecNumber evidence="6">2.1.1.-</ecNumber>
    </recommendedName>
</protein>
<dbReference type="GO" id="GO:0008168">
    <property type="term" value="F:methyltransferase activity"/>
    <property type="evidence" value="ECO:0007669"/>
    <property type="project" value="UniProtKB-KW"/>
</dbReference>
<accession>A0ABU1MHE2</accession>
<dbReference type="Proteomes" id="UP001184150">
    <property type="component" value="Unassembled WGS sequence"/>
</dbReference>
<dbReference type="PANTHER" id="PTHR43648:SF1">
    <property type="entry name" value="ELECTRON TRANSFER FLAVOPROTEIN BETA SUBUNIT LYSINE METHYLTRANSFERASE"/>
    <property type="match status" value="1"/>
</dbReference>
<dbReference type="EMBL" id="JAVDRD010000001">
    <property type="protein sequence ID" value="MDR6509712.1"/>
    <property type="molecule type" value="Genomic_DNA"/>
</dbReference>
<dbReference type="HAMAP" id="MF_00735">
    <property type="entry name" value="Methyltr_PrmA"/>
    <property type="match status" value="1"/>
</dbReference>
<name>A0ABU1MHE2_9SPHN</name>
<gene>
    <name evidence="6" type="primary">prmA</name>
    <name evidence="7" type="ORF">J2792_000552</name>
</gene>
<evidence type="ECO:0000256" key="3">
    <source>
        <dbReference type="ARBA" id="ARBA00022603"/>
    </source>
</evidence>
<proteinExistence type="inferred from homology"/>
<comment type="catalytic activity">
    <reaction evidence="6">
        <text>L-lysyl-[protein] + 3 S-adenosyl-L-methionine = N(6),N(6),N(6)-trimethyl-L-lysyl-[protein] + 3 S-adenosyl-L-homocysteine + 3 H(+)</text>
        <dbReference type="Rhea" id="RHEA:54192"/>
        <dbReference type="Rhea" id="RHEA-COMP:9752"/>
        <dbReference type="Rhea" id="RHEA-COMP:13826"/>
        <dbReference type="ChEBI" id="CHEBI:15378"/>
        <dbReference type="ChEBI" id="CHEBI:29969"/>
        <dbReference type="ChEBI" id="CHEBI:57856"/>
        <dbReference type="ChEBI" id="CHEBI:59789"/>
        <dbReference type="ChEBI" id="CHEBI:61961"/>
    </reaction>
</comment>
<evidence type="ECO:0000256" key="6">
    <source>
        <dbReference type="HAMAP-Rule" id="MF_00735"/>
    </source>
</evidence>
<dbReference type="InterPro" id="IPR029063">
    <property type="entry name" value="SAM-dependent_MTases_sf"/>
</dbReference>
<dbReference type="CDD" id="cd02440">
    <property type="entry name" value="AdoMet_MTases"/>
    <property type="match status" value="1"/>
</dbReference>
<keyword evidence="8" id="KW-1185">Reference proteome</keyword>
<evidence type="ECO:0000256" key="2">
    <source>
        <dbReference type="ARBA" id="ARBA00022490"/>
    </source>
</evidence>
<feature type="binding site" evidence="6">
    <location>
        <position position="159"/>
    </location>
    <ligand>
        <name>S-adenosyl-L-methionine</name>
        <dbReference type="ChEBI" id="CHEBI:59789"/>
    </ligand>
</feature>
<evidence type="ECO:0000313" key="7">
    <source>
        <dbReference type="EMBL" id="MDR6509712.1"/>
    </source>
</evidence>
<keyword evidence="3 6" id="KW-0489">Methyltransferase</keyword>
<keyword evidence="7" id="KW-0687">Ribonucleoprotein</keyword>
<feature type="binding site" evidence="6">
    <location>
        <position position="135"/>
    </location>
    <ligand>
        <name>S-adenosyl-L-methionine</name>
        <dbReference type="ChEBI" id="CHEBI:59789"/>
    </ligand>
</feature>
<keyword evidence="4 6" id="KW-0808">Transferase</keyword>
<sequence length="318" mass="33757">MSWKITILAPRPIVQAALIAHEDVFDWDADIVIAGSEIAEDKPDDWQLEAWLADEPGEDERAAIAALFADGAPPMVIEQLPEEDWVTLSQHGVEPIHEGPFHVHTPEYPAVDTPGIRNFLIPTSQAFGTGQHATTAGCLAMLAHMKANGAVVRNLADIGTGTGLLAFAGLHLWPGARAIASDIDAVCGPVVATNADANGVPLGDGPGKLAMVIAPGMDHPLLRLSAPYDLLIANILAGPLIELAPEFAAAVKPGGHILLAGLLATQEKPVRAAYARAGLRLAARQVRGDWSILWLRRRATARIHASKPGTLPAWSQKW</sequence>
<organism evidence="7 8">
    <name type="scientific">Novosphingobium capsulatum</name>
    <dbReference type="NCBI Taxonomy" id="13688"/>
    <lineage>
        <taxon>Bacteria</taxon>
        <taxon>Pseudomonadati</taxon>
        <taxon>Pseudomonadota</taxon>
        <taxon>Alphaproteobacteria</taxon>
        <taxon>Sphingomonadales</taxon>
        <taxon>Sphingomonadaceae</taxon>
        <taxon>Novosphingobium</taxon>
    </lineage>
</organism>
<comment type="caution">
    <text evidence="7">The sequence shown here is derived from an EMBL/GenBank/DDBJ whole genome shotgun (WGS) entry which is preliminary data.</text>
</comment>
<keyword evidence="7" id="KW-0689">Ribosomal protein</keyword>
<dbReference type="Gene3D" id="3.40.50.150">
    <property type="entry name" value="Vaccinia Virus protein VP39"/>
    <property type="match status" value="1"/>
</dbReference>
<comment type="similarity">
    <text evidence="1 6">Belongs to the methyltransferase superfamily. PrmA family.</text>
</comment>
<dbReference type="RefSeq" id="WP_309804338.1">
    <property type="nucleotide sequence ID" value="NZ_JAVDRD010000001.1"/>
</dbReference>
<feature type="binding site" evidence="6">
    <location>
        <position position="182"/>
    </location>
    <ligand>
        <name>S-adenosyl-L-methionine</name>
        <dbReference type="ChEBI" id="CHEBI:59789"/>
    </ligand>
</feature>
<dbReference type="PANTHER" id="PTHR43648">
    <property type="entry name" value="ELECTRON TRANSFER FLAVOPROTEIN BETA SUBUNIT LYSINE METHYLTRANSFERASE"/>
    <property type="match status" value="1"/>
</dbReference>
<comment type="function">
    <text evidence="6">Methylates ribosomal protein L11.</text>
</comment>
<dbReference type="InterPro" id="IPR004498">
    <property type="entry name" value="Ribosomal_PrmA_MeTrfase"/>
</dbReference>
<dbReference type="SUPFAM" id="SSF53335">
    <property type="entry name" value="S-adenosyl-L-methionine-dependent methyltransferases"/>
    <property type="match status" value="1"/>
</dbReference>
<keyword evidence="2 6" id="KW-0963">Cytoplasm</keyword>
<keyword evidence="5 6" id="KW-0949">S-adenosyl-L-methionine</keyword>
<dbReference type="InterPro" id="IPR050078">
    <property type="entry name" value="Ribosomal_L11_MeTrfase_PrmA"/>
</dbReference>
<comment type="subcellular location">
    <subcellularLocation>
        <location evidence="6">Cytoplasm</location>
    </subcellularLocation>
</comment>